<feature type="non-terminal residue" evidence="1">
    <location>
        <position position="55"/>
    </location>
</feature>
<keyword evidence="2" id="KW-1185">Reference proteome</keyword>
<dbReference type="Proteomes" id="UP000265520">
    <property type="component" value="Unassembled WGS sequence"/>
</dbReference>
<dbReference type="EMBL" id="LXQA010609872">
    <property type="protein sequence ID" value="MCI61964.1"/>
    <property type="molecule type" value="Genomic_DNA"/>
</dbReference>
<protein>
    <submittedName>
        <fullName evidence="1">Uncharacterized protein</fullName>
    </submittedName>
</protein>
<accession>A0A392TMX1</accession>
<proteinExistence type="predicted"/>
<dbReference type="AlphaFoldDB" id="A0A392TMX1"/>
<evidence type="ECO:0000313" key="2">
    <source>
        <dbReference type="Proteomes" id="UP000265520"/>
    </source>
</evidence>
<comment type="caution">
    <text evidence="1">The sequence shown here is derived from an EMBL/GenBank/DDBJ whole genome shotgun (WGS) entry which is preliminary data.</text>
</comment>
<name>A0A392TMX1_9FABA</name>
<organism evidence="1 2">
    <name type="scientific">Trifolium medium</name>
    <dbReference type="NCBI Taxonomy" id="97028"/>
    <lineage>
        <taxon>Eukaryota</taxon>
        <taxon>Viridiplantae</taxon>
        <taxon>Streptophyta</taxon>
        <taxon>Embryophyta</taxon>
        <taxon>Tracheophyta</taxon>
        <taxon>Spermatophyta</taxon>
        <taxon>Magnoliopsida</taxon>
        <taxon>eudicotyledons</taxon>
        <taxon>Gunneridae</taxon>
        <taxon>Pentapetalae</taxon>
        <taxon>rosids</taxon>
        <taxon>fabids</taxon>
        <taxon>Fabales</taxon>
        <taxon>Fabaceae</taxon>
        <taxon>Papilionoideae</taxon>
        <taxon>50 kb inversion clade</taxon>
        <taxon>NPAAA clade</taxon>
        <taxon>Hologalegina</taxon>
        <taxon>IRL clade</taxon>
        <taxon>Trifolieae</taxon>
        <taxon>Trifolium</taxon>
    </lineage>
</organism>
<sequence>MPPKKVTLPAFKLMEARVEAVEHDLTEMRSTLVDVQNTVKTNHANLIAMLEKCLG</sequence>
<evidence type="ECO:0000313" key="1">
    <source>
        <dbReference type="EMBL" id="MCI61964.1"/>
    </source>
</evidence>
<reference evidence="1 2" key="1">
    <citation type="journal article" date="2018" name="Front. Plant Sci.">
        <title>Red Clover (Trifolium pratense) and Zigzag Clover (T. medium) - A Picture of Genomic Similarities and Differences.</title>
        <authorList>
            <person name="Dluhosova J."/>
            <person name="Istvanek J."/>
            <person name="Nedelnik J."/>
            <person name="Repkova J."/>
        </authorList>
    </citation>
    <scope>NUCLEOTIDE SEQUENCE [LARGE SCALE GENOMIC DNA]</scope>
    <source>
        <strain evidence="2">cv. 10/8</strain>
        <tissue evidence="1">Leaf</tissue>
    </source>
</reference>